<accession>A0A7Y9S5R4</accession>
<dbReference type="PANTHER" id="PTHR43107">
    <property type="entry name" value="LONG-CHAIN FATTY ACID TRANSPORT PROTEIN"/>
    <property type="match status" value="1"/>
</dbReference>
<feature type="domain" description="AMP-dependent synthetase/ligase" evidence="5">
    <location>
        <begin position="37"/>
        <end position="390"/>
    </location>
</feature>
<dbReference type="Pfam" id="PF00501">
    <property type="entry name" value="AMP-binding"/>
    <property type="match status" value="1"/>
</dbReference>
<dbReference type="GO" id="GO:0004467">
    <property type="term" value="F:long-chain fatty acid-CoA ligase activity"/>
    <property type="evidence" value="ECO:0007669"/>
    <property type="project" value="TreeGrafter"/>
</dbReference>
<gene>
    <name evidence="6" type="ORF">BJ980_002853</name>
</gene>
<dbReference type="AlphaFoldDB" id="A0A7Y9S5R4"/>
<dbReference type="GO" id="GO:0044539">
    <property type="term" value="P:long-chain fatty acid import into cell"/>
    <property type="evidence" value="ECO:0007669"/>
    <property type="project" value="TreeGrafter"/>
</dbReference>
<evidence type="ECO:0000256" key="3">
    <source>
        <dbReference type="ARBA" id="ARBA00022741"/>
    </source>
</evidence>
<evidence type="ECO:0000259" key="5">
    <source>
        <dbReference type="Pfam" id="PF00501"/>
    </source>
</evidence>
<name>A0A7Y9S5R4_9ACTN</name>
<dbReference type="Gene3D" id="3.40.50.12780">
    <property type="entry name" value="N-terminal domain of ligase-like"/>
    <property type="match status" value="1"/>
</dbReference>
<dbReference type="GO" id="GO:0005524">
    <property type="term" value="F:ATP binding"/>
    <property type="evidence" value="ECO:0007669"/>
    <property type="project" value="UniProtKB-KW"/>
</dbReference>
<keyword evidence="2 6" id="KW-0436">Ligase</keyword>
<evidence type="ECO:0000313" key="7">
    <source>
        <dbReference type="Proteomes" id="UP000540656"/>
    </source>
</evidence>
<reference evidence="6 7" key="1">
    <citation type="submission" date="2020-07" db="EMBL/GenBank/DDBJ databases">
        <title>Sequencing the genomes of 1000 actinobacteria strains.</title>
        <authorList>
            <person name="Klenk H.-P."/>
        </authorList>
    </citation>
    <scope>NUCLEOTIDE SEQUENCE [LARGE SCALE GENOMIC DNA]</scope>
    <source>
        <strain evidence="6 7">DSM 23819</strain>
    </source>
</reference>
<dbReference type="Gene3D" id="3.30.300.30">
    <property type="match status" value="1"/>
</dbReference>
<dbReference type="InterPro" id="IPR045851">
    <property type="entry name" value="AMP-bd_C_sf"/>
</dbReference>
<dbReference type="InterPro" id="IPR042099">
    <property type="entry name" value="ANL_N_sf"/>
</dbReference>
<organism evidence="6 7">
    <name type="scientific">Nocardioides daedukensis</name>
    <dbReference type="NCBI Taxonomy" id="634462"/>
    <lineage>
        <taxon>Bacteria</taxon>
        <taxon>Bacillati</taxon>
        <taxon>Actinomycetota</taxon>
        <taxon>Actinomycetes</taxon>
        <taxon>Propionibacteriales</taxon>
        <taxon>Nocardioidaceae</taxon>
        <taxon>Nocardioides</taxon>
    </lineage>
</organism>
<dbReference type="SUPFAM" id="SSF56801">
    <property type="entry name" value="Acetyl-CoA synthetase-like"/>
    <property type="match status" value="1"/>
</dbReference>
<dbReference type="GO" id="GO:0005324">
    <property type="term" value="F:long-chain fatty acid transmembrane transporter activity"/>
    <property type="evidence" value="ECO:0007669"/>
    <property type="project" value="TreeGrafter"/>
</dbReference>
<dbReference type="RefSeq" id="WP_218855523.1">
    <property type="nucleotide sequence ID" value="NZ_JACCAA010000001.1"/>
</dbReference>
<comment type="similarity">
    <text evidence="1">Belongs to the ATP-dependent AMP-binding enzyme family.</text>
</comment>
<dbReference type="PANTHER" id="PTHR43107:SF15">
    <property type="entry name" value="FATTY ACID TRANSPORT PROTEIN 3, ISOFORM A"/>
    <property type="match status" value="1"/>
</dbReference>
<keyword evidence="3" id="KW-0547">Nucleotide-binding</keyword>
<dbReference type="PROSITE" id="PS00455">
    <property type="entry name" value="AMP_BINDING"/>
    <property type="match status" value="1"/>
</dbReference>
<dbReference type="GO" id="GO:0005886">
    <property type="term" value="C:plasma membrane"/>
    <property type="evidence" value="ECO:0007669"/>
    <property type="project" value="TreeGrafter"/>
</dbReference>
<keyword evidence="4" id="KW-0067">ATP-binding</keyword>
<evidence type="ECO:0000256" key="4">
    <source>
        <dbReference type="ARBA" id="ARBA00022840"/>
    </source>
</evidence>
<dbReference type="EMBL" id="JACCAA010000001">
    <property type="protein sequence ID" value="NYG59930.1"/>
    <property type="molecule type" value="Genomic_DNA"/>
</dbReference>
<evidence type="ECO:0000256" key="2">
    <source>
        <dbReference type="ARBA" id="ARBA00022598"/>
    </source>
</evidence>
<comment type="caution">
    <text evidence="6">The sequence shown here is derived from an EMBL/GenBank/DDBJ whole genome shotgun (WGS) entry which is preliminary data.</text>
</comment>
<dbReference type="EC" id="6.2.1.-" evidence="6"/>
<proteinExistence type="inferred from homology"/>
<keyword evidence="7" id="KW-1185">Reference proteome</keyword>
<dbReference type="InterPro" id="IPR020845">
    <property type="entry name" value="AMP-binding_CS"/>
</dbReference>
<evidence type="ECO:0000256" key="1">
    <source>
        <dbReference type="ARBA" id="ARBA00006432"/>
    </source>
</evidence>
<sequence length="570" mass="62554">MTSMTRKEPVSRPQLPQEERLETIADLLLARLGDEHPGLLDGDRSWTWDEVVRESAARAAWAEALRDPAKPFHIGVLLENHPEFIFWLGAGALAGATIVGINSTRSGEYLEQEVRHTELQLVVTDAAGEQLLDGLDIGVAPERFLRIDDTTYDAQVAAHRVEPTRKPEIDASTQLLLLFTSGTTGASKAARVGQGRLVGLGYQNTAKYDITRKDISYCSMPLFHGNAVMGLWAPTLTVGGTVALTRKFSASRFIDECRAYRATYFTYVGKAIGYVLGTPARDDDADTHLTHGFGTEASPEDRSRFKERFGATLLESYGSSEGAGMVALDPDAPTSALGRPAHDGVRIVNPETREQCAVAELDEHGRVLNAEVAVGEMVNTTGAAAFEGYWKNPEADAERVRHGWFWTGDLGFIDKDGLIYFAGRSGDWIRVDSENISALLTERVLRRHEGILLAAAFAVPDPRAGDQVMAAIEIPETTRFEDLDLGAFLAQQTDLGTKGAPRFVRVSHALPSTGSNKLRKKEIQLDGWRTTDPVYAWVGRGEPTYSLMTEDDKHALIAEFDANGRRRFLP</sequence>
<evidence type="ECO:0000313" key="6">
    <source>
        <dbReference type="EMBL" id="NYG59930.1"/>
    </source>
</evidence>
<protein>
    <submittedName>
        <fullName evidence="6">Fatty-acyl-CoA synthase</fullName>
        <ecNumber evidence="6">6.2.1.-</ecNumber>
    </submittedName>
</protein>
<dbReference type="Proteomes" id="UP000540656">
    <property type="component" value="Unassembled WGS sequence"/>
</dbReference>
<dbReference type="InterPro" id="IPR000873">
    <property type="entry name" value="AMP-dep_synth/lig_dom"/>
</dbReference>